<evidence type="ECO:0000313" key="1">
    <source>
        <dbReference type="EMBL" id="RVW35540.1"/>
    </source>
</evidence>
<accession>A0A438DJ86</accession>
<reference evidence="1 2" key="1">
    <citation type="journal article" date="2018" name="PLoS Genet.">
        <title>Population sequencing reveals clonal diversity and ancestral inbreeding in the grapevine cultivar Chardonnay.</title>
        <authorList>
            <person name="Roach M.J."/>
            <person name="Johnson D.L."/>
            <person name="Bohlmann J."/>
            <person name="van Vuuren H.J."/>
            <person name="Jones S.J."/>
            <person name="Pretorius I.S."/>
            <person name="Schmidt S.A."/>
            <person name="Borneman A.R."/>
        </authorList>
    </citation>
    <scope>NUCLEOTIDE SEQUENCE [LARGE SCALE GENOMIC DNA]</scope>
    <source>
        <strain evidence="2">cv. Chardonnay</strain>
        <tissue evidence="1">Leaf</tissue>
    </source>
</reference>
<name>A0A438DJ86_VITVI</name>
<evidence type="ECO:0000313" key="2">
    <source>
        <dbReference type="Proteomes" id="UP000288805"/>
    </source>
</evidence>
<protein>
    <submittedName>
        <fullName evidence="1">Uncharacterized protein</fullName>
    </submittedName>
</protein>
<organism evidence="1 2">
    <name type="scientific">Vitis vinifera</name>
    <name type="common">Grape</name>
    <dbReference type="NCBI Taxonomy" id="29760"/>
    <lineage>
        <taxon>Eukaryota</taxon>
        <taxon>Viridiplantae</taxon>
        <taxon>Streptophyta</taxon>
        <taxon>Embryophyta</taxon>
        <taxon>Tracheophyta</taxon>
        <taxon>Spermatophyta</taxon>
        <taxon>Magnoliopsida</taxon>
        <taxon>eudicotyledons</taxon>
        <taxon>Gunneridae</taxon>
        <taxon>Pentapetalae</taxon>
        <taxon>rosids</taxon>
        <taxon>Vitales</taxon>
        <taxon>Vitaceae</taxon>
        <taxon>Viteae</taxon>
        <taxon>Vitis</taxon>
    </lineage>
</organism>
<comment type="caution">
    <text evidence="1">The sequence shown here is derived from an EMBL/GenBank/DDBJ whole genome shotgun (WGS) entry which is preliminary data.</text>
</comment>
<dbReference type="Proteomes" id="UP000288805">
    <property type="component" value="Unassembled WGS sequence"/>
</dbReference>
<dbReference type="AlphaFoldDB" id="A0A438DJ86"/>
<proteinExistence type="predicted"/>
<gene>
    <name evidence="1" type="ORF">CK203_073783</name>
</gene>
<sequence length="30" mass="3442">MGWPRQIRLVQVTLVLVDTFNLATPLFLSI</sequence>
<dbReference type="EMBL" id="QGNW01001602">
    <property type="protein sequence ID" value="RVW35540.1"/>
    <property type="molecule type" value="Genomic_DNA"/>
</dbReference>